<feature type="transmembrane region" description="Helical" evidence="2">
    <location>
        <begin position="195"/>
        <end position="216"/>
    </location>
</feature>
<dbReference type="Proteomes" id="UP001596004">
    <property type="component" value="Unassembled WGS sequence"/>
</dbReference>
<feature type="transmembrane region" description="Helical" evidence="2">
    <location>
        <begin position="236"/>
        <end position="262"/>
    </location>
</feature>
<evidence type="ECO:0000259" key="3">
    <source>
        <dbReference type="Pfam" id="PF25231"/>
    </source>
</evidence>
<feature type="compositionally biased region" description="Pro residues" evidence="1">
    <location>
        <begin position="97"/>
        <end position="126"/>
    </location>
</feature>
<proteinExistence type="predicted"/>
<feature type="transmembrane region" description="Helical" evidence="2">
    <location>
        <begin position="379"/>
        <end position="401"/>
    </location>
</feature>
<sequence>MSDGPGSAPGTPQGWAQNQPPPYVPPDQTPWTAPGAPNPPDGEKPSGRAAQPPAEQDAPSRRPDAPAHAPPGGGTPQHAPPYGAPQDGPAYGGQPQYAPPPPHGQPQYAPPPPQGQGHPYAPPSPGGQPYQPGQSGPHGGYAPYGQPPPGHGGPYGFRPPPQALRPGIIPLRPLALGDILDGTIKLIRSNPKATLGLSAIAAAIGTLPLAIGQSIYYNSIGGFLTDPGALQEGDELPLGGLIAQLGGALLSLIMQFILVTVLTGMLTRVLGRAVFGGRITIGEAWRLTRSRLPALFGLALLTGLLAVLPLALAVLLVVLVATAASQVAIGLTVVALVVAYVAYVLALSARFSMASATIVLERRGVFDAMRRSWRLVGTGFWRVLGILVLTQLLAAMLGYVLSLPVTVISLVVSFGGQGSVVAAVITTILLTLGGILGSMVTYPVQAGVNGLLYTDLRMRAEAFDLVLQTAAIEQQRLGWVPATADELWHPSHAAGGSSTNVPGPTAAP</sequence>
<evidence type="ECO:0000313" key="5">
    <source>
        <dbReference type="Proteomes" id="UP001596004"/>
    </source>
</evidence>
<feature type="domain" description="DUF7847" evidence="3">
    <location>
        <begin position="174"/>
        <end position="455"/>
    </location>
</feature>
<feature type="transmembrane region" description="Helical" evidence="2">
    <location>
        <begin position="407"/>
        <end position="432"/>
    </location>
</feature>
<dbReference type="PANTHER" id="PTHR33133:SF1">
    <property type="entry name" value="EXPRESSED PROTEIN-RELATED"/>
    <property type="match status" value="1"/>
</dbReference>
<keyword evidence="2" id="KW-0812">Transmembrane</keyword>
<evidence type="ECO:0000256" key="2">
    <source>
        <dbReference type="SAM" id="Phobius"/>
    </source>
</evidence>
<dbReference type="Pfam" id="PF25231">
    <property type="entry name" value="DUF7847"/>
    <property type="match status" value="1"/>
</dbReference>
<comment type="caution">
    <text evidence="4">The sequence shown here is derived from an EMBL/GenBank/DDBJ whole genome shotgun (WGS) entry which is preliminary data.</text>
</comment>
<dbReference type="PANTHER" id="PTHR33133">
    <property type="entry name" value="OS08G0107100 PROTEIN-RELATED"/>
    <property type="match status" value="1"/>
</dbReference>
<organism evidence="4 5">
    <name type="scientific">Sphaerisporangium dianthi</name>
    <dbReference type="NCBI Taxonomy" id="1436120"/>
    <lineage>
        <taxon>Bacteria</taxon>
        <taxon>Bacillati</taxon>
        <taxon>Actinomycetota</taxon>
        <taxon>Actinomycetes</taxon>
        <taxon>Streptosporangiales</taxon>
        <taxon>Streptosporangiaceae</taxon>
        <taxon>Sphaerisporangium</taxon>
    </lineage>
</organism>
<keyword evidence="2" id="KW-0472">Membrane</keyword>
<dbReference type="InterPro" id="IPR057169">
    <property type="entry name" value="DUF7847"/>
</dbReference>
<feature type="compositionally biased region" description="Pro residues" evidence="1">
    <location>
        <begin position="19"/>
        <end position="28"/>
    </location>
</feature>
<dbReference type="EMBL" id="JBHSFP010000006">
    <property type="protein sequence ID" value="MFC4531614.1"/>
    <property type="molecule type" value="Genomic_DNA"/>
</dbReference>
<feature type="compositionally biased region" description="Pro residues" evidence="1">
    <location>
        <begin position="145"/>
        <end position="163"/>
    </location>
</feature>
<feature type="region of interest" description="Disordered" evidence="1">
    <location>
        <begin position="1"/>
        <end position="163"/>
    </location>
</feature>
<keyword evidence="5" id="KW-1185">Reference proteome</keyword>
<gene>
    <name evidence="4" type="ORF">ACFO60_12625</name>
</gene>
<feature type="transmembrane region" description="Helical" evidence="2">
    <location>
        <begin position="327"/>
        <end position="346"/>
    </location>
</feature>
<protein>
    <recommendedName>
        <fullName evidence="3">DUF7847 domain-containing protein</fullName>
    </recommendedName>
</protein>
<accession>A0ABV9CEX1</accession>
<feature type="transmembrane region" description="Helical" evidence="2">
    <location>
        <begin position="295"/>
        <end position="321"/>
    </location>
</feature>
<feature type="compositionally biased region" description="Low complexity" evidence="1">
    <location>
        <begin position="127"/>
        <end position="144"/>
    </location>
</feature>
<reference evidence="5" key="1">
    <citation type="journal article" date="2019" name="Int. J. Syst. Evol. Microbiol.">
        <title>The Global Catalogue of Microorganisms (GCM) 10K type strain sequencing project: providing services to taxonomists for standard genome sequencing and annotation.</title>
        <authorList>
            <consortium name="The Broad Institute Genomics Platform"/>
            <consortium name="The Broad Institute Genome Sequencing Center for Infectious Disease"/>
            <person name="Wu L."/>
            <person name="Ma J."/>
        </authorList>
    </citation>
    <scope>NUCLEOTIDE SEQUENCE [LARGE SCALE GENOMIC DNA]</scope>
    <source>
        <strain evidence="5">CGMCC 4.7132</strain>
    </source>
</reference>
<name>A0ABV9CEX1_9ACTN</name>
<evidence type="ECO:0000313" key="4">
    <source>
        <dbReference type="EMBL" id="MFC4531614.1"/>
    </source>
</evidence>
<keyword evidence="2" id="KW-1133">Transmembrane helix</keyword>
<evidence type="ECO:0000256" key="1">
    <source>
        <dbReference type="SAM" id="MobiDB-lite"/>
    </source>
</evidence>
<dbReference type="RefSeq" id="WP_380840251.1">
    <property type="nucleotide sequence ID" value="NZ_JBHSFP010000006.1"/>
</dbReference>